<sequence>MKFSKKSLIKRYGIPIRIYQNTSYTDGGATLTGDFLRTDFRQQPYIDDSEPITPVSPNAATDANQIILTGDGKSVNYSHEWYSMHLNVPLGTVVAIKNGDDDTQWEYLQVVGQDPYYGISDACIYYLRSNSQEAQSDNEANDQLAGNTVNNDSGDPFFN</sequence>
<name>A0A166FRY2_SECCO</name>
<dbReference type="EMBL" id="JYDC01000115">
    <property type="protein sequence ID" value="KZL35720.1"/>
    <property type="molecule type" value="Genomic_DNA"/>
</dbReference>
<protein>
    <submittedName>
        <fullName evidence="2">Uncharacterized protein</fullName>
    </submittedName>
</protein>
<dbReference type="RefSeq" id="WP_054759805.1">
    <property type="nucleotide sequence ID" value="NZ_JYDC01000115.1"/>
</dbReference>
<keyword evidence="3" id="KW-1185">Reference proteome</keyword>
<organism evidence="2 3">
    <name type="scientific">Secundilactobacillus collinoides</name>
    <name type="common">Lactobacillus collinoides</name>
    <dbReference type="NCBI Taxonomy" id="33960"/>
    <lineage>
        <taxon>Bacteria</taxon>
        <taxon>Bacillati</taxon>
        <taxon>Bacillota</taxon>
        <taxon>Bacilli</taxon>
        <taxon>Lactobacillales</taxon>
        <taxon>Lactobacillaceae</taxon>
        <taxon>Secundilactobacillus</taxon>
    </lineage>
</organism>
<dbReference type="AlphaFoldDB" id="A0A166FRY2"/>
<dbReference type="PATRIC" id="fig|33960.6.peg.348"/>
<reference evidence="2 3" key="1">
    <citation type="submission" date="2015-02" db="EMBL/GenBank/DDBJ databases">
        <title>Draft genome sequence of Lactobacillus collinoides CUPV2371 isolated from a natural cider, the first genome sequence of a strain of this species.</title>
        <authorList>
            <person name="Puertas A.I."/>
            <person name="Spano G."/>
            <person name="Capozzi V."/>
            <person name="Lamontanara A."/>
            <person name="Orru L."/>
            <person name="Duenas M.T."/>
        </authorList>
    </citation>
    <scope>NUCLEOTIDE SEQUENCE [LARGE SCALE GENOMIC DNA]</scope>
    <source>
        <strain evidence="2 3">237</strain>
    </source>
</reference>
<dbReference type="OrthoDB" id="2318139at2"/>
<comment type="caution">
    <text evidence="2">The sequence shown here is derived from an EMBL/GenBank/DDBJ whole genome shotgun (WGS) entry which is preliminary data.</text>
</comment>
<feature type="region of interest" description="Disordered" evidence="1">
    <location>
        <begin position="135"/>
        <end position="159"/>
    </location>
</feature>
<dbReference type="Proteomes" id="UP000076480">
    <property type="component" value="Unassembled WGS sequence"/>
</dbReference>
<proteinExistence type="predicted"/>
<evidence type="ECO:0000313" key="2">
    <source>
        <dbReference type="EMBL" id="KZL35720.1"/>
    </source>
</evidence>
<evidence type="ECO:0000256" key="1">
    <source>
        <dbReference type="SAM" id="MobiDB-lite"/>
    </source>
</evidence>
<evidence type="ECO:0000313" key="3">
    <source>
        <dbReference type="Proteomes" id="UP000076480"/>
    </source>
</evidence>
<feature type="compositionally biased region" description="Polar residues" evidence="1">
    <location>
        <begin position="144"/>
        <end position="153"/>
    </location>
</feature>
<gene>
    <name evidence="2" type="ORF">TY91_15780</name>
</gene>
<accession>A0A166FRY2</accession>